<keyword evidence="1" id="KW-1133">Transmembrane helix</keyword>
<gene>
    <name evidence="2" type="ORF">ACFOMG_01275</name>
</gene>
<dbReference type="RefSeq" id="WP_376864290.1">
    <property type="nucleotide sequence ID" value="NZ_JBHRYB010000001.1"/>
</dbReference>
<dbReference type="EMBL" id="JBHRYB010000001">
    <property type="protein sequence ID" value="MFC3678740.1"/>
    <property type="molecule type" value="Genomic_DNA"/>
</dbReference>
<evidence type="ECO:0008006" key="4">
    <source>
        <dbReference type="Google" id="ProtNLM"/>
    </source>
</evidence>
<feature type="transmembrane region" description="Helical" evidence="1">
    <location>
        <begin position="189"/>
        <end position="210"/>
    </location>
</feature>
<feature type="transmembrane region" description="Helical" evidence="1">
    <location>
        <begin position="75"/>
        <end position="97"/>
    </location>
</feature>
<feature type="transmembrane region" description="Helical" evidence="1">
    <location>
        <begin position="243"/>
        <end position="262"/>
    </location>
</feature>
<protein>
    <recommendedName>
        <fullName evidence="4">ABC transporter permease</fullName>
    </recommendedName>
</protein>
<feature type="transmembrane region" description="Helical" evidence="1">
    <location>
        <begin position="21"/>
        <end position="40"/>
    </location>
</feature>
<feature type="transmembrane region" description="Helical" evidence="1">
    <location>
        <begin position="118"/>
        <end position="146"/>
    </location>
</feature>
<evidence type="ECO:0000313" key="2">
    <source>
        <dbReference type="EMBL" id="MFC3678740.1"/>
    </source>
</evidence>
<dbReference type="Proteomes" id="UP001595722">
    <property type="component" value="Unassembled WGS sequence"/>
</dbReference>
<reference evidence="3" key="1">
    <citation type="journal article" date="2019" name="Int. J. Syst. Evol. Microbiol.">
        <title>The Global Catalogue of Microorganisms (GCM) 10K type strain sequencing project: providing services to taxonomists for standard genome sequencing and annotation.</title>
        <authorList>
            <consortium name="The Broad Institute Genomics Platform"/>
            <consortium name="The Broad Institute Genome Sequencing Center for Infectious Disease"/>
            <person name="Wu L."/>
            <person name="Ma J."/>
        </authorList>
    </citation>
    <scope>NUCLEOTIDE SEQUENCE [LARGE SCALE GENOMIC DNA]</scope>
    <source>
        <strain evidence="3">KCTC 42424</strain>
    </source>
</reference>
<keyword evidence="1" id="KW-0812">Transmembrane</keyword>
<proteinExistence type="predicted"/>
<evidence type="ECO:0000313" key="3">
    <source>
        <dbReference type="Proteomes" id="UP001595722"/>
    </source>
</evidence>
<keyword evidence="3" id="KW-1185">Reference proteome</keyword>
<evidence type="ECO:0000256" key="1">
    <source>
        <dbReference type="SAM" id="Phobius"/>
    </source>
</evidence>
<sequence length="267" mass="29895">MNTWLLLAQQQISKPFYSRSGSLSILLCLLIWLLLLWYPVRKSAAALQNTGHTAGILNMFGLENLSYWAVPELGAYWALALYLVPLFTLFIAADLFISDRQRGSLRFLLLRCSRLQLLSGRVTGQLAVQAGLILFSLLGATLLAAVRLDNPLIIAQQLLLVMLCWLQLLIVVLPFILLMALLSLRLNKVFNAVFIAALLFLLGDNLLHWLNQLLPGAAYLAYLIPGNQLSDMLNQMPQQSWSLLLWPVLQSLVLGGGCWLTLRRQTL</sequence>
<name>A0ABV7VMI0_9GAMM</name>
<keyword evidence="1" id="KW-0472">Membrane</keyword>
<accession>A0ABV7VMI0</accession>
<comment type="caution">
    <text evidence="2">The sequence shown here is derived from an EMBL/GenBank/DDBJ whole genome shotgun (WGS) entry which is preliminary data.</text>
</comment>
<organism evidence="2 3">
    <name type="scientific">Bacterioplanoides pacificum</name>
    <dbReference type="NCBI Taxonomy" id="1171596"/>
    <lineage>
        <taxon>Bacteria</taxon>
        <taxon>Pseudomonadati</taxon>
        <taxon>Pseudomonadota</taxon>
        <taxon>Gammaproteobacteria</taxon>
        <taxon>Oceanospirillales</taxon>
        <taxon>Oceanospirillaceae</taxon>
        <taxon>Bacterioplanoides</taxon>
    </lineage>
</organism>
<feature type="transmembrane region" description="Helical" evidence="1">
    <location>
        <begin position="158"/>
        <end position="182"/>
    </location>
</feature>